<dbReference type="InterPro" id="IPR050834">
    <property type="entry name" value="Glycosyltransf_2"/>
</dbReference>
<accession>A0A934NK57</accession>
<gene>
    <name evidence="4" type="ORF">JEM65_01580</name>
</gene>
<name>A0A934NK57_9FLAO</name>
<dbReference type="Pfam" id="PF00535">
    <property type="entry name" value="Glycos_transf_2"/>
    <property type="match status" value="1"/>
</dbReference>
<proteinExistence type="predicted"/>
<reference evidence="4 5" key="1">
    <citation type="submission" date="2020-09" db="EMBL/GenBank/DDBJ databases">
        <title>Draft genome of Gelidibacter salicanalis PAMC21136.</title>
        <authorList>
            <person name="Park H."/>
        </authorList>
    </citation>
    <scope>NUCLEOTIDE SEQUENCE [LARGE SCALE GENOMIC DNA]</scope>
    <source>
        <strain evidence="4 5">PAMC21136</strain>
    </source>
</reference>
<evidence type="ECO:0000313" key="4">
    <source>
        <dbReference type="EMBL" id="MBJ7879347.1"/>
    </source>
</evidence>
<dbReference type="PANTHER" id="PTHR43685:SF3">
    <property type="entry name" value="SLR2126 PROTEIN"/>
    <property type="match status" value="1"/>
</dbReference>
<dbReference type="InterPro" id="IPR001173">
    <property type="entry name" value="Glyco_trans_2-like"/>
</dbReference>
<evidence type="ECO:0000259" key="3">
    <source>
        <dbReference type="Pfam" id="PF02709"/>
    </source>
</evidence>
<dbReference type="Proteomes" id="UP000662373">
    <property type="component" value="Unassembled WGS sequence"/>
</dbReference>
<dbReference type="PANTHER" id="PTHR43685">
    <property type="entry name" value="GLYCOSYLTRANSFERASE"/>
    <property type="match status" value="1"/>
</dbReference>
<dbReference type="AlphaFoldDB" id="A0A934NK57"/>
<evidence type="ECO:0000256" key="1">
    <source>
        <dbReference type="ARBA" id="ARBA00022679"/>
    </source>
</evidence>
<keyword evidence="1" id="KW-0808">Transferase</keyword>
<organism evidence="4 5">
    <name type="scientific">Gelidibacter salicanalis</name>
    <dbReference type="NCBI Taxonomy" id="291193"/>
    <lineage>
        <taxon>Bacteria</taxon>
        <taxon>Pseudomonadati</taxon>
        <taxon>Bacteroidota</taxon>
        <taxon>Flavobacteriia</taxon>
        <taxon>Flavobacteriales</taxon>
        <taxon>Flavobacteriaceae</taxon>
        <taxon>Gelidibacter</taxon>
    </lineage>
</organism>
<evidence type="ECO:0000313" key="5">
    <source>
        <dbReference type="Proteomes" id="UP000662373"/>
    </source>
</evidence>
<feature type="domain" description="Galactosyltransferase C-terminal" evidence="3">
    <location>
        <begin position="169"/>
        <end position="232"/>
    </location>
</feature>
<keyword evidence="5" id="KW-1185">Reference proteome</keyword>
<dbReference type="EMBL" id="JAEHJZ010000003">
    <property type="protein sequence ID" value="MBJ7879347.1"/>
    <property type="molecule type" value="Genomic_DNA"/>
</dbReference>
<evidence type="ECO:0000259" key="2">
    <source>
        <dbReference type="Pfam" id="PF00535"/>
    </source>
</evidence>
<dbReference type="CDD" id="cd06420">
    <property type="entry name" value="GT2_Chondriotin_Pol_N"/>
    <property type="match status" value="1"/>
</dbReference>
<dbReference type="InterPro" id="IPR027791">
    <property type="entry name" value="Galactosyl_T_C"/>
</dbReference>
<feature type="domain" description="Glycosyltransferase 2-like" evidence="2">
    <location>
        <begin position="8"/>
        <end position="145"/>
    </location>
</feature>
<dbReference type="GO" id="GO:0016740">
    <property type="term" value="F:transferase activity"/>
    <property type="evidence" value="ECO:0007669"/>
    <property type="project" value="UniProtKB-KW"/>
</dbReference>
<dbReference type="RefSeq" id="WP_199596794.1">
    <property type="nucleotide sequence ID" value="NZ_JAEHJZ010000003.1"/>
</dbReference>
<dbReference type="Gene3D" id="3.90.550.10">
    <property type="entry name" value="Spore Coat Polysaccharide Biosynthesis Protein SpsA, Chain A"/>
    <property type="match status" value="1"/>
</dbReference>
<dbReference type="InterPro" id="IPR029044">
    <property type="entry name" value="Nucleotide-diphossugar_trans"/>
</dbReference>
<comment type="caution">
    <text evidence="4">The sequence shown here is derived from an EMBL/GenBank/DDBJ whole genome shotgun (WGS) entry which is preliminary data.</text>
</comment>
<dbReference type="Pfam" id="PF02709">
    <property type="entry name" value="Glyco_transf_7C"/>
    <property type="match status" value="1"/>
</dbReference>
<protein>
    <submittedName>
        <fullName evidence="4">Glycosyltransferase family 2 protein</fullName>
    </submittedName>
</protein>
<dbReference type="SUPFAM" id="SSF53448">
    <property type="entry name" value="Nucleotide-diphospho-sugar transferases"/>
    <property type="match status" value="1"/>
</dbReference>
<sequence length="269" mass="31507">MSTYPTCSLVTPTYNWPEALELLLLSVKEQSHLPNEVIIADDGSRKETQELIKKIQQDFPVPLIHVWHEDNKNQKPAIMNKAIAKSKYDYIIEIDGDIIMHKDFVKDHLEMSQKNMFLYGSRVNIQKGFLDDLFSEKQISFHFLSKGIKKRGRTLRIPFLSNIYTEETERSSKLRGCNMSFWKNDFIKINGFNEDLVGWGIDDSEMIQRLLNIGVKGKRLKFRGIVYHIYHKEQNKSHININKIIEEETTNKKITFIINGINQYLTKKL</sequence>